<feature type="chain" id="PRO_5043471004" description="Lipoprotein" evidence="1">
    <location>
        <begin position="22"/>
        <end position="54"/>
    </location>
</feature>
<feature type="signal peptide" evidence="1">
    <location>
        <begin position="1"/>
        <end position="21"/>
    </location>
</feature>
<evidence type="ECO:0000313" key="2">
    <source>
        <dbReference type="EMBL" id="BAW00045.1"/>
    </source>
</evidence>
<evidence type="ECO:0000313" key="3">
    <source>
        <dbReference type="Proteomes" id="UP000218824"/>
    </source>
</evidence>
<sequence length="54" mass="5536">MKTLMILFAALCLSACDPAFDQPPMLKGDKATTAKAASTAALPRLSTPTARIGG</sequence>
<gene>
    <name evidence="2" type="ORF">LEN_4557</name>
</gene>
<protein>
    <recommendedName>
        <fullName evidence="4">Lipoprotein</fullName>
    </recommendedName>
</protein>
<evidence type="ECO:0008006" key="4">
    <source>
        <dbReference type="Google" id="ProtNLM"/>
    </source>
</evidence>
<dbReference type="RefSeq" id="WP_172437339.1">
    <property type="nucleotide sequence ID" value="NZ_AP014940.1"/>
</dbReference>
<dbReference type="KEGG" id="lem:LEN_4557"/>
<name>A0AAU9B0A2_LYSEN</name>
<proteinExistence type="predicted"/>
<accession>A0AAU9B0A2</accession>
<dbReference type="Proteomes" id="UP000218824">
    <property type="component" value="Chromosome"/>
</dbReference>
<reference evidence="2 3" key="1">
    <citation type="journal article" date="2017" name="DNA Res.">
        <title>Complete genome sequence and expression profile of the commercial lytic enzyme producer Lysobacter enzymogenes M497-1.</title>
        <authorList>
            <person name="Takami H."/>
            <person name="Toyoda A."/>
            <person name="Uchiyama I."/>
            <person name="Itoh T."/>
            <person name="Takaki Y."/>
            <person name="Arai W."/>
            <person name="Nishi S."/>
            <person name="Kawai M."/>
            <person name="Shinya K."/>
            <person name="Ikeda H."/>
        </authorList>
    </citation>
    <scope>NUCLEOTIDE SEQUENCE [LARGE SCALE GENOMIC DNA]</scope>
    <source>
        <strain evidence="2 3">M497-1</strain>
    </source>
</reference>
<keyword evidence="1" id="KW-0732">Signal</keyword>
<dbReference type="EMBL" id="AP014940">
    <property type="protein sequence ID" value="BAW00045.1"/>
    <property type="molecule type" value="Genomic_DNA"/>
</dbReference>
<dbReference type="GeneID" id="83066806"/>
<evidence type="ECO:0000256" key="1">
    <source>
        <dbReference type="SAM" id="SignalP"/>
    </source>
</evidence>
<organism evidence="2 3">
    <name type="scientific">Lysobacter enzymogenes</name>
    <dbReference type="NCBI Taxonomy" id="69"/>
    <lineage>
        <taxon>Bacteria</taxon>
        <taxon>Pseudomonadati</taxon>
        <taxon>Pseudomonadota</taxon>
        <taxon>Gammaproteobacteria</taxon>
        <taxon>Lysobacterales</taxon>
        <taxon>Lysobacteraceae</taxon>
        <taxon>Lysobacter</taxon>
    </lineage>
</organism>
<dbReference type="AlphaFoldDB" id="A0AAU9B0A2"/>